<evidence type="ECO:0000256" key="8">
    <source>
        <dbReference type="ARBA" id="ARBA00037922"/>
    </source>
</evidence>
<dbReference type="Proteomes" id="UP000012040">
    <property type="component" value="Chromosome"/>
</dbReference>
<evidence type="ECO:0000256" key="11">
    <source>
        <dbReference type="ARBA" id="ARBA00049396"/>
    </source>
</evidence>
<evidence type="ECO:0000256" key="5">
    <source>
        <dbReference type="ARBA" id="ARBA00023002"/>
    </source>
</evidence>
<dbReference type="PATRIC" id="fig|1184267.3.peg.62"/>
<comment type="pathway">
    <text evidence="8">Amino-acid biosynthesis; L-lysine biosynthesis via DAP pathway; (S)-tetrahydrodipicolinate from L-aspartate: step 4/4.</text>
</comment>
<evidence type="ECO:0000256" key="4">
    <source>
        <dbReference type="ARBA" id="ARBA00022915"/>
    </source>
</evidence>
<dbReference type="CDD" id="cd02274">
    <property type="entry name" value="DHDPR_N"/>
    <property type="match status" value="1"/>
</dbReference>
<gene>
    <name evidence="14" type="ORF">A11Q_60</name>
</gene>
<dbReference type="PIRSF" id="PIRSF000161">
    <property type="entry name" value="DHPR"/>
    <property type="match status" value="1"/>
</dbReference>
<keyword evidence="2" id="KW-0028">Amino-acid biosynthesis</keyword>
<dbReference type="RefSeq" id="WP_015468770.1">
    <property type="nucleotide sequence ID" value="NC_020813.1"/>
</dbReference>
<dbReference type="InterPro" id="IPR036291">
    <property type="entry name" value="NAD(P)-bd_dom_sf"/>
</dbReference>
<dbReference type="PANTHER" id="PTHR20836">
    <property type="entry name" value="DIHYDRODIPICOLINATE REDUCTASE"/>
    <property type="match status" value="1"/>
</dbReference>
<evidence type="ECO:0000256" key="1">
    <source>
        <dbReference type="ARBA" id="ARBA00006642"/>
    </source>
</evidence>
<accession>M4V765</accession>
<evidence type="ECO:0000256" key="10">
    <source>
        <dbReference type="ARBA" id="ARBA00049080"/>
    </source>
</evidence>
<dbReference type="GO" id="GO:0019877">
    <property type="term" value="P:diaminopimelate biosynthetic process"/>
    <property type="evidence" value="ECO:0007669"/>
    <property type="project" value="UniProtKB-KW"/>
</dbReference>
<evidence type="ECO:0000256" key="2">
    <source>
        <dbReference type="ARBA" id="ARBA00022605"/>
    </source>
</evidence>
<dbReference type="EC" id="1.17.1.8" evidence="9"/>
<dbReference type="Gene3D" id="3.30.360.10">
    <property type="entry name" value="Dihydrodipicolinate Reductase, domain 2"/>
    <property type="match status" value="1"/>
</dbReference>
<evidence type="ECO:0000313" key="15">
    <source>
        <dbReference type="Proteomes" id="UP000012040"/>
    </source>
</evidence>
<keyword evidence="4" id="KW-0220">Diaminopimelate biosynthesis</keyword>
<comment type="catalytic activity">
    <reaction evidence="11">
        <text>(S)-2,3,4,5-tetrahydrodipicolinate + NAD(+) + H2O = (2S,4S)-4-hydroxy-2,3,4,5-tetrahydrodipicolinate + NADH + H(+)</text>
        <dbReference type="Rhea" id="RHEA:35323"/>
        <dbReference type="ChEBI" id="CHEBI:15377"/>
        <dbReference type="ChEBI" id="CHEBI:15378"/>
        <dbReference type="ChEBI" id="CHEBI:16845"/>
        <dbReference type="ChEBI" id="CHEBI:57540"/>
        <dbReference type="ChEBI" id="CHEBI:57945"/>
        <dbReference type="ChEBI" id="CHEBI:67139"/>
        <dbReference type="EC" id="1.17.1.8"/>
    </reaction>
</comment>
<evidence type="ECO:0000259" key="12">
    <source>
        <dbReference type="Pfam" id="PF01113"/>
    </source>
</evidence>
<dbReference type="eggNOG" id="COG0289">
    <property type="taxonomic scope" value="Bacteria"/>
</dbReference>
<dbReference type="GO" id="GO:0005829">
    <property type="term" value="C:cytosol"/>
    <property type="evidence" value="ECO:0007669"/>
    <property type="project" value="TreeGrafter"/>
</dbReference>
<keyword evidence="5" id="KW-0560">Oxidoreductase</keyword>
<feature type="domain" description="Dihydrodipicolinate reductase N-terminal" evidence="12">
    <location>
        <begin position="3"/>
        <end position="119"/>
    </location>
</feature>
<feature type="domain" description="Dihydrodipicolinate reductase C-terminal" evidence="13">
    <location>
        <begin position="127"/>
        <end position="239"/>
    </location>
</feature>
<dbReference type="Pfam" id="PF01113">
    <property type="entry name" value="DapB_N"/>
    <property type="match status" value="1"/>
</dbReference>
<proteinExistence type="inferred from homology"/>
<evidence type="ECO:0000256" key="6">
    <source>
        <dbReference type="ARBA" id="ARBA00023027"/>
    </source>
</evidence>
<dbReference type="PANTHER" id="PTHR20836:SF0">
    <property type="entry name" value="4-HYDROXY-TETRAHYDRODIPICOLINATE REDUCTASE 1, CHLOROPLASTIC-RELATED"/>
    <property type="match status" value="1"/>
</dbReference>
<dbReference type="InterPro" id="IPR023940">
    <property type="entry name" value="DHDPR_bac"/>
</dbReference>
<keyword evidence="15" id="KW-1185">Reference proteome</keyword>
<organism evidence="14 15">
    <name type="scientific">Pseudobdellovibrio exovorus JSS</name>
    <dbReference type="NCBI Taxonomy" id="1184267"/>
    <lineage>
        <taxon>Bacteria</taxon>
        <taxon>Pseudomonadati</taxon>
        <taxon>Bdellovibrionota</taxon>
        <taxon>Bdellovibrionia</taxon>
        <taxon>Bdellovibrionales</taxon>
        <taxon>Pseudobdellovibrionaceae</taxon>
        <taxon>Pseudobdellovibrio</taxon>
    </lineage>
</organism>
<keyword evidence="3" id="KW-0521">NADP</keyword>
<dbReference type="InterPro" id="IPR022663">
    <property type="entry name" value="DapB_C"/>
</dbReference>
<dbReference type="GO" id="GO:0008839">
    <property type="term" value="F:4-hydroxy-tetrahydrodipicolinate reductase"/>
    <property type="evidence" value="ECO:0007669"/>
    <property type="project" value="UniProtKB-EC"/>
</dbReference>
<sequence length="246" mass="26955">MKIRIGLFGGSGKMGKAVEQMLPLLKTKNNLEPFLCIGKDRSGLFAISASDIHDVEADILADVDVWIEFTSDKGLKELLKATEKFKTPIVSGSTGLSEADFKNLKKAAGKRKIFWASNMSPGLWAFRQAMKGLSHISHFDFAMEELHHTQKKDNPSGTAKTLHSDLEKIVGKKVSAPVGYRLGGIFGVHKLFAASSNEVITLQHQALNRTVFAEGALLAADWLAGSVKKAGYYSMDDMMLSKRVKK</sequence>
<evidence type="ECO:0000259" key="13">
    <source>
        <dbReference type="Pfam" id="PF05173"/>
    </source>
</evidence>
<keyword evidence="7" id="KW-0457">Lysine biosynthesis</keyword>
<dbReference type="SUPFAM" id="SSF55347">
    <property type="entry name" value="Glyceraldehyde-3-phosphate dehydrogenase-like, C-terminal domain"/>
    <property type="match status" value="1"/>
</dbReference>
<dbReference type="STRING" id="1184267.A11Q_60"/>
<dbReference type="SUPFAM" id="SSF51735">
    <property type="entry name" value="NAD(P)-binding Rossmann-fold domains"/>
    <property type="match status" value="1"/>
</dbReference>
<comment type="catalytic activity">
    <reaction evidence="10">
        <text>(S)-2,3,4,5-tetrahydrodipicolinate + NADP(+) + H2O = (2S,4S)-4-hydroxy-2,3,4,5-tetrahydrodipicolinate + NADPH + H(+)</text>
        <dbReference type="Rhea" id="RHEA:35331"/>
        <dbReference type="ChEBI" id="CHEBI:15377"/>
        <dbReference type="ChEBI" id="CHEBI:15378"/>
        <dbReference type="ChEBI" id="CHEBI:16845"/>
        <dbReference type="ChEBI" id="CHEBI:57783"/>
        <dbReference type="ChEBI" id="CHEBI:58349"/>
        <dbReference type="ChEBI" id="CHEBI:67139"/>
        <dbReference type="EC" id="1.17.1.8"/>
    </reaction>
</comment>
<evidence type="ECO:0000256" key="7">
    <source>
        <dbReference type="ARBA" id="ARBA00023154"/>
    </source>
</evidence>
<evidence type="ECO:0000256" key="9">
    <source>
        <dbReference type="ARBA" id="ARBA00038983"/>
    </source>
</evidence>
<name>M4V765_9BACT</name>
<evidence type="ECO:0000256" key="3">
    <source>
        <dbReference type="ARBA" id="ARBA00022857"/>
    </source>
</evidence>
<dbReference type="HOGENOM" id="CLU_047479_1_0_7"/>
<dbReference type="GO" id="GO:0009089">
    <property type="term" value="P:lysine biosynthetic process via diaminopimelate"/>
    <property type="evidence" value="ECO:0007669"/>
    <property type="project" value="InterPro"/>
</dbReference>
<dbReference type="OrthoDB" id="9790352at2"/>
<dbReference type="Pfam" id="PF05173">
    <property type="entry name" value="DapB_C"/>
    <property type="match status" value="1"/>
</dbReference>
<reference evidence="14 15" key="1">
    <citation type="journal article" date="2013" name="ISME J.">
        <title>By their genes ye shall know them: genomic signatures of predatory bacteria.</title>
        <authorList>
            <person name="Pasternak Z."/>
            <person name="Pietrokovski S."/>
            <person name="Rotem O."/>
            <person name="Gophna U."/>
            <person name="Lurie-Weinberger M.N."/>
            <person name="Jurkevitch E."/>
        </authorList>
    </citation>
    <scope>NUCLEOTIDE SEQUENCE [LARGE SCALE GENOMIC DNA]</scope>
    <source>
        <strain evidence="14 15">JSS</strain>
    </source>
</reference>
<dbReference type="AlphaFoldDB" id="M4V765"/>
<dbReference type="KEGG" id="bex:A11Q_60"/>
<evidence type="ECO:0000313" key="14">
    <source>
        <dbReference type="EMBL" id="AGH94280.1"/>
    </source>
</evidence>
<keyword evidence="6" id="KW-0520">NAD</keyword>
<dbReference type="Gene3D" id="3.40.50.720">
    <property type="entry name" value="NAD(P)-binding Rossmann-like Domain"/>
    <property type="match status" value="1"/>
</dbReference>
<dbReference type="InterPro" id="IPR000846">
    <property type="entry name" value="DapB_N"/>
</dbReference>
<comment type="similarity">
    <text evidence="1">Belongs to the DapB family.</text>
</comment>
<protein>
    <recommendedName>
        <fullName evidence="9">4-hydroxy-tetrahydrodipicolinate reductase</fullName>
        <ecNumber evidence="9">1.17.1.8</ecNumber>
    </recommendedName>
</protein>
<dbReference type="EMBL" id="CP003537">
    <property type="protein sequence ID" value="AGH94280.1"/>
    <property type="molecule type" value="Genomic_DNA"/>
</dbReference>